<accession>A0A0G2HW83</accession>
<dbReference type="EMBL" id="LCUC01000041">
    <property type="protein sequence ID" value="KKY38998.1"/>
    <property type="molecule type" value="Genomic_DNA"/>
</dbReference>
<feature type="region of interest" description="Disordered" evidence="1">
    <location>
        <begin position="213"/>
        <end position="300"/>
    </location>
</feature>
<feature type="compositionally biased region" description="Polar residues" evidence="1">
    <location>
        <begin position="406"/>
        <end position="415"/>
    </location>
</feature>
<evidence type="ECO:0000256" key="1">
    <source>
        <dbReference type="SAM" id="MobiDB-lite"/>
    </source>
</evidence>
<gene>
    <name evidence="2" type="ORF">UCDDA912_g01030</name>
</gene>
<organism evidence="2 3">
    <name type="scientific">Diaporthe ampelina</name>
    <dbReference type="NCBI Taxonomy" id="1214573"/>
    <lineage>
        <taxon>Eukaryota</taxon>
        <taxon>Fungi</taxon>
        <taxon>Dikarya</taxon>
        <taxon>Ascomycota</taxon>
        <taxon>Pezizomycotina</taxon>
        <taxon>Sordariomycetes</taxon>
        <taxon>Sordariomycetidae</taxon>
        <taxon>Diaporthales</taxon>
        <taxon>Diaporthaceae</taxon>
        <taxon>Diaporthe</taxon>
    </lineage>
</organism>
<feature type="compositionally biased region" description="Acidic residues" evidence="1">
    <location>
        <begin position="235"/>
        <end position="246"/>
    </location>
</feature>
<proteinExistence type="predicted"/>
<comment type="caution">
    <text evidence="2">The sequence shown here is derived from an EMBL/GenBank/DDBJ whole genome shotgun (WGS) entry which is preliminary data.</text>
</comment>
<reference evidence="2 3" key="2">
    <citation type="submission" date="2015-05" db="EMBL/GenBank/DDBJ databases">
        <authorList>
            <person name="Morales-Cruz A."/>
            <person name="Amrine K.C."/>
            <person name="Cantu D."/>
        </authorList>
    </citation>
    <scope>NUCLEOTIDE SEQUENCE [LARGE SCALE GENOMIC DNA]</scope>
    <source>
        <strain evidence="2">DA912</strain>
    </source>
</reference>
<dbReference type="OrthoDB" id="5244522at2759"/>
<keyword evidence="3" id="KW-1185">Reference proteome</keyword>
<sequence length="415" mass="45397">MTLTEVIERRLAQGEAAARVVYVDLLDEVDDIDELYQAYMSLRDTEQTLLAQQRPLTTATLKHYVRLVHDAIRSTDEAHDAFGKDANGNVVPNKKTAVMKYLDDVRMFEVQLIAARMIKTVHKVQYGTLSIPSWPALSGLKLYKYKTFPERMSMLIQSLKEWKSICKALFFDQVPMEVRLALQPEVEAKKKGANHSLNGNRDIQLKFAKQHMPKDNTTAPGADGDDDGHDHDHEHDDDDDEEEADNEITPARGTKRTRVAVNLGSRSRRGKVSTAARPTQPAVNTGGPIQPTTPAASAPAFSATVGPALSSSGASFVPINTSGPSNLATPTPVNDGGREQADFLAGPVFLDDGASTQGALSTAPVGRYTLGETFNPVAQSGNQEPQTFGPYTNAWRPIYPPDPYFPTQQRQSPSP</sequence>
<feature type="region of interest" description="Disordered" evidence="1">
    <location>
        <begin position="316"/>
        <end position="340"/>
    </location>
</feature>
<name>A0A0G2HW83_9PEZI</name>
<protein>
    <submittedName>
        <fullName evidence="2">Uncharacterized protein</fullName>
    </submittedName>
</protein>
<dbReference type="Proteomes" id="UP000034680">
    <property type="component" value="Unassembled WGS sequence"/>
</dbReference>
<feature type="compositionally biased region" description="Polar residues" evidence="1">
    <location>
        <begin position="376"/>
        <end position="390"/>
    </location>
</feature>
<dbReference type="AlphaFoldDB" id="A0A0G2HW83"/>
<feature type="compositionally biased region" description="Polar residues" evidence="1">
    <location>
        <begin position="316"/>
        <end position="332"/>
    </location>
</feature>
<feature type="region of interest" description="Disordered" evidence="1">
    <location>
        <begin position="375"/>
        <end position="415"/>
    </location>
</feature>
<evidence type="ECO:0000313" key="2">
    <source>
        <dbReference type="EMBL" id="KKY38998.1"/>
    </source>
</evidence>
<reference evidence="2 3" key="1">
    <citation type="submission" date="2015-05" db="EMBL/GenBank/DDBJ databases">
        <title>Distinctive expansion of gene families associated with plant cell wall degradation and secondary metabolism in the genomes of grapevine trunk pathogens.</title>
        <authorList>
            <person name="Lawrence D.P."/>
            <person name="Travadon R."/>
            <person name="Rolshausen P.E."/>
            <person name="Baumgartner K."/>
        </authorList>
    </citation>
    <scope>NUCLEOTIDE SEQUENCE [LARGE SCALE GENOMIC DNA]</scope>
    <source>
        <strain evidence="2">DA912</strain>
    </source>
</reference>
<evidence type="ECO:0000313" key="3">
    <source>
        <dbReference type="Proteomes" id="UP000034680"/>
    </source>
</evidence>